<evidence type="ECO:0000256" key="8">
    <source>
        <dbReference type="PIRSR" id="PIRSR602401-1"/>
    </source>
</evidence>
<evidence type="ECO:0000313" key="12">
    <source>
        <dbReference type="Proteomes" id="UP000007266"/>
    </source>
</evidence>
<dbReference type="Pfam" id="PF00067">
    <property type="entry name" value="p450"/>
    <property type="match status" value="1"/>
</dbReference>
<evidence type="ECO:0000256" key="9">
    <source>
        <dbReference type="RuleBase" id="RU000461"/>
    </source>
</evidence>
<keyword evidence="4 8" id="KW-0479">Metal-binding</keyword>
<dbReference type="FunCoup" id="A0A139WL56">
    <property type="interactions" value="99"/>
</dbReference>
<evidence type="ECO:0000256" key="3">
    <source>
        <dbReference type="ARBA" id="ARBA00022617"/>
    </source>
</evidence>
<keyword evidence="5 9" id="KW-0560">Oxidoreductase</keyword>
<dbReference type="PRINTS" id="PR00463">
    <property type="entry name" value="EP450I"/>
</dbReference>
<dbReference type="PRINTS" id="PR00385">
    <property type="entry name" value="P450"/>
</dbReference>
<dbReference type="GO" id="GO:0016705">
    <property type="term" value="F:oxidoreductase activity, acting on paired donors, with incorporation or reduction of molecular oxygen"/>
    <property type="evidence" value="ECO:0007669"/>
    <property type="project" value="InterPro"/>
</dbReference>
<feature type="transmembrane region" description="Helical" evidence="10">
    <location>
        <begin position="6"/>
        <end position="23"/>
    </location>
</feature>
<dbReference type="GO" id="GO:0020037">
    <property type="term" value="F:heme binding"/>
    <property type="evidence" value="ECO:0007669"/>
    <property type="project" value="InterPro"/>
</dbReference>
<gene>
    <name evidence="11" type="primary">AUGUSTUS-3.0.2_02722</name>
    <name evidence="11" type="ORF">TcasGA2_TC002722</name>
</gene>
<evidence type="ECO:0000256" key="7">
    <source>
        <dbReference type="ARBA" id="ARBA00023033"/>
    </source>
</evidence>
<keyword evidence="12" id="KW-1185">Reference proteome</keyword>
<sequence length="462" mass="53646">MIVFTGYLIAIVLILFPLYYYYAKCYALEKFYHQFPSPPKTPFFGNALDLKTTKDLFQSFHRYVKAYGTMVHLKIGPFDHMLLCSNPKFLEFLLTSNTLLKKSPNLRYLVPWIGTGVATAYGPKWKLHRKLVTPAFHYSVLSQFVNTFESSGNILVEKISKLCDGQKVDNFDLYPHITRCTFDIICETAMGTKSNVQTNETSVYFESIKEMCRIFMSRTMAVFQRYDFIFRFSKDFHLQKKALDIIHNYSNEVIATKRKELDENVKQKESVDDLGRKEKMVFLDMILNKAIDGHIFSQEAIRGEVDTFMFAGHDTTATAISFILLCIANHNEVQDKIIEEQERLFGCEKNPKVTFAHLQEMQFLENVIKEGLRLYTPVPLYGRQIDKNVEFEGMLIPKGVNVVIFNHGVHMNPEFYPNPEKFDPNRFESMEDKHPFAFIPFSAGPRVCIGKRCPRKYKNTIK</sequence>
<comment type="cofactor">
    <cofactor evidence="1 8">
        <name>heme</name>
        <dbReference type="ChEBI" id="CHEBI:30413"/>
    </cofactor>
</comment>
<dbReference type="InParanoid" id="A0A139WL56"/>
<evidence type="ECO:0000313" key="11">
    <source>
        <dbReference type="EMBL" id="KYB28614.1"/>
    </source>
</evidence>
<dbReference type="OMA" id="VRIRIRN"/>
<evidence type="ECO:0000256" key="6">
    <source>
        <dbReference type="ARBA" id="ARBA00023004"/>
    </source>
</evidence>
<keyword evidence="6 8" id="KW-0408">Iron</keyword>
<keyword evidence="10" id="KW-0812">Transmembrane</keyword>
<evidence type="ECO:0000256" key="10">
    <source>
        <dbReference type="SAM" id="Phobius"/>
    </source>
</evidence>
<dbReference type="AlphaFoldDB" id="A0A139WL56"/>
<proteinExistence type="inferred from homology"/>
<name>A0A139WL56_TRICA</name>
<evidence type="ECO:0000256" key="1">
    <source>
        <dbReference type="ARBA" id="ARBA00001971"/>
    </source>
</evidence>
<dbReference type="Proteomes" id="UP000007266">
    <property type="component" value="Linkage group 3"/>
</dbReference>
<feature type="binding site" description="axial binding residue" evidence="8">
    <location>
        <position position="448"/>
    </location>
    <ligand>
        <name>heme</name>
        <dbReference type="ChEBI" id="CHEBI:30413"/>
    </ligand>
    <ligandPart>
        <name>Fe</name>
        <dbReference type="ChEBI" id="CHEBI:18248"/>
    </ligandPart>
</feature>
<keyword evidence="10" id="KW-0472">Membrane</keyword>
<dbReference type="InterPro" id="IPR017972">
    <property type="entry name" value="Cyt_P450_CS"/>
</dbReference>
<dbReference type="PROSITE" id="PS00086">
    <property type="entry name" value="CYTOCHROME_P450"/>
    <property type="match status" value="1"/>
</dbReference>
<protein>
    <submittedName>
        <fullName evidence="11">Cytochrome P450-like protein</fullName>
    </submittedName>
</protein>
<evidence type="ECO:0000256" key="2">
    <source>
        <dbReference type="ARBA" id="ARBA00010617"/>
    </source>
</evidence>
<comment type="similarity">
    <text evidence="2 9">Belongs to the cytochrome P450 family.</text>
</comment>
<keyword evidence="10" id="KW-1133">Transmembrane helix</keyword>
<dbReference type="InterPro" id="IPR002401">
    <property type="entry name" value="Cyt_P450_E_grp-I"/>
</dbReference>
<reference evidence="11 12" key="1">
    <citation type="journal article" date="2008" name="Nature">
        <title>The genome of the model beetle and pest Tribolium castaneum.</title>
        <authorList>
            <consortium name="Tribolium Genome Sequencing Consortium"/>
            <person name="Richards S."/>
            <person name="Gibbs R.A."/>
            <person name="Weinstock G.M."/>
            <person name="Brown S.J."/>
            <person name="Denell R."/>
            <person name="Beeman R.W."/>
            <person name="Gibbs R."/>
            <person name="Beeman R.W."/>
            <person name="Brown S.J."/>
            <person name="Bucher G."/>
            <person name="Friedrich M."/>
            <person name="Grimmelikhuijzen C.J."/>
            <person name="Klingler M."/>
            <person name="Lorenzen M."/>
            <person name="Richards S."/>
            <person name="Roth S."/>
            <person name="Schroder R."/>
            <person name="Tautz D."/>
            <person name="Zdobnov E.M."/>
            <person name="Muzny D."/>
            <person name="Gibbs R.A."/>
            <person name="Weinstock G.M."/>
            <person name="Attaway T."/>
            <person name="Bell S."/>
            <person name="Buhay C.J."/>
            <person name="Chandrabose M.N."/>
            <person name="Chavez D."/>
            <person name="Clerk-Blankenburg K.P."/>
            <person name="Cree A."/>
            <person name="Dao M."/>
            <person name="Davis C."/>
            <person name="Chacko J."/>
            <person name="Dinh H."/>
            <person name="Dugan-Rocha S."/>
            <person name="Fowler G."/>
            <person name="Garner T.T."/>
            <person name="Garnes J."/>
            <person name="Gnirke A."/>
            <person name="Hawes A."/>
            <person name="Hernandez J."/>
            <person name="Hines S."/>
            <person name="Holder M."/>
            <person name="Hume J."/>
            <person name="Jhangiani S.N."/>
            <person name="Joshi V."/>
            <person name="Khan Z.M."/>
            <person name="Jackson L."/>
            <person name="Kovar C."/>
            <person name="Kowis A."/>
            <person name="Lee S."/>
            <person name="Lewis L.R."/>
            <person name="Margolis J."/>
            <person name="Morgan M."/>
            <person name="Nazareth L.V."/>
            <person name="Nguyen N."/>
            <person name="Okwuonu G."/>
            <person name="Parker D."/>
            <person name="Richards S."/>
            <person name="Ruiz S.J."/>
            <person name="Santibanez J."/>
            <person name="Savard J."/>
            <person name="Scherer S.E."/>
            <person name="Schneider B."/>
            <person name="Sodergren E."/>
            <person name="Tautz D."/>
            <person name="Vattahil S."/>
            <person name="Villasana D."/>
            <person name="White C.S."/>
            <person name="Wright R."/>
            <person name="Park Y."/>
            <person name="Beeman R.W."/>
            <person name="Lord J."/>
            <person name="Oppert B."/>
            <person name="Lorenzen M."/>
            <person name="Brown S."/>
            <person name="Wang L."/>
            <person name="Savard J."/>
            <person name="Tautz D."/>
            <person name="Richards S."/>
            <person name="Weinstock G."/>
            <person name="Gibbs R.A."/>
            <person name="Liu Y."/>
            <person name="Worley K."/>
            <person name="Weinstock G."/>
            <person name="Elsik C.G."/>
            <person name="Reese J.T."/>
            <person name="Elhaik E."/>
            <person name="Landan G."/>
            <person name="Graur D."/>
            <person name="Arensburger P."/>
            <person name="Atkinson P."/>
            <person name="Beeman R.W."/>
            <person name="Beidler J."/>
            <person name="Brown S.J."/>
            <person name="Demuth J.P."/>
            <person name="Drury D.W."/>
            <person name="Du Y.Z."/>
            <person name="Fujiwara H."/>
            <person name="Lorenzen M."/>
            <person name="Maselli V."/>
            <person name="Osanai M."/>
            <person name="Park Y."/>
            <person name="Robertson H.M."/>
            <person name="Tu Z."/>
            <person name="Wang J.J."/>
            <person name="Wang S."/>
            <person name="Richards S."/>
            <person name="Song H."/>
            <person name="Zhang L."/>
            <person name="Sodergren E."/>
            <person name="Werner D."/>
            <person name="Stanke M."/>
            <person name="Morgenstern B."/>
            <person name="Solovyev V."/>
            <person name="Kosarev P."/>
            <person name="Brown G."/>
            <person name="Chen H.C."/>
            <person name="Ermolaeva O."/>
            <person name="Hlavina W."/>
            <person name="Kapustin Y."/>
            <person name="Kiryutin B."/>
            <person name="Kitts P."/>
            <person name="Maglott D."/>
            <person name="Pruitt K."/>
            <person name="Sapojnikov V."/>
            <person name="Souvorov A."/>
            <person name="Mackey A.J."/>
            <person name="Waterhouse R.M."/>
            <person name="Wyder S."/>
            <person name="Zdobnov E.M."/>
            <person name="Zdobnov E.M."/>
            <person name="Wyder S."/>
            <person name="Kriventseva E.V."/>
            <person name="Kadowaki T."/>
            <person name="Bork P."/>
            <person name="Aranda M."/>
            <person name="Bao R."/>
            <person name="Beermann A."/>
            <person name="Berns N."/>
            <person name="Bolognesi R."/>
            <person name="Bonneton F."/>
            <person name="Bopp D."/>
            <person name="Brown S.J."/>
            <person name="Bucher G."/>
            <person name="Butts T."/>
            <person name="Chaumot A."/>
            <person name="Denell R.E."/>
            <person name="Ferrier D.E."/>
            <person name="Friedrich M."/>
            <person name="Gordon C.M."/>
            <person name="Jindra M."/>
            <person name="Klingler M."/>
            <person name="Lan Q."/>
            <person name="Lattorff H.M."/>
            <person name="Laudet V."/>
            <person name="von Levetsow C."/>
            <person name="Liu Z."/>
            <person name="Lutz R."/>
            <person name="Lynch J.A."/>
            <person name="da Fonseca R.N."/>
            <person name="Posnien N."/>
            <person name="Reuter R."/>
            <person name="Roth S."/>
            <person name="Savard J."/>
            <person name="Schinko J.B."/>
            <person name="Schmitt C."/>
            <person name="Schoppmeier M."/>
            <person name="Schroder R."/>
            <person name="Shippy T.D."/>
            <person name="Simonnet F."/>
            <person name="Marques-Souza H."/>
            <person name="Tautz D."/>
            <person name="Tomoyasu Y."/>
            <person name="Trauner J."/>
            <person name="Van der Zee M."/>
            <person name="Vervoort M."/>
            <person name="Wittkopp N."/>
            <person name="Wimmer E.A."/>
            <person name="Yang X."/>
            <person name="Jones A.K."/>
            <person name="Sattelle D.B."/>
            <person name="Ebert P.R."/>
            <person name="Nelson D."/>
            <person name="Scott J.G."/>
            <person name="Beeman R.W."/>
            <person name="Muthukrishnan S."/>
            <person name="Kramer K.J."/>
            <person name="Arakane Y."/>
            <person name="Beeman R.W."/>
            <person name="Zhu Q."/>
            <person name="Hogenkamp D."/>
            <person name="Dixit R."/>
            <person name="Oppert B."/>
            <person name="Jiang H."/>
            <person name="Zou Z."/>
            <person name="Marshall J."/>
            <person name="Elpidina E."/>
            <person name="Vinokurov K."/>
            <person name="Oppert C."/>
            <person name="Zou Z."/>
            <person name="Evans J."/>
            <person name="Lu Z."/>
            <person name="Zhao P."/>
            <person name="Sumathipala N."/>
            <person name="Altincicek B."/>
            <person name="Vilcinskas A."/>
            <person name="Williams M."/>
            <person name="Hultmark D."/>
            <person name="Hetru C."/>
            <person name="Jiang H."/>
            <person name="Grimmelikhuijzen C.J."/>
            <person name="Hauser F."/>
            <person name="Cazzamali G."/>
            <person name="Williamson M."/>
            <person name="Park Y."/>
            <person name="Li B."/>
            <person name="Tanaka Y."/>
            <person name="Predel R."/>
            <person name="Neupert S."/>
            <person name="Schachtner J."/>
            <person name="Verleyen P."/>
            <person name="Raible F."/>
            <person name="Bork P."/>
            <person name="Friedrich M."/>
            <person name="Walden K.K."/>
            <person name="Robertson H.M."/>
            <person name="Angeli S."/>
            <person name="Foret S."/>
            <person name="Bucher G."/>
            <person name="Schuetz S."/>
            <person name="Maleszka R."/>
            <person name="Wimmer E.A."/>
            <person name="Beeman R.W."/>
            <person name="Lorenzen M."/>
            <person name="Tomoyasu Y."/>
            <person name="Miller S.C."/>
            <person name="Grossmann D."/>
            <person name="Bucher G."/>
        </authorList>
    </citation>
    <scope>NUCLEOTIDE SEQUENCE [LARGE SCALE GENOMIC DNA]</scope>
    <source>
        <strain evidence="11 12">Georgia GA2</strain>
    </source>
</reference>
<dbReference type="GO" id="GO:0004497">
    <property type="term" value="F:monooxygenase activity"/>
    <property type="evidence" value="ECO:0007669"/>
    <property type="project" value="UniProtKB-KW"/>
</dbReference>
<reference evidence="11 12" key="2">
    <citation type="journal article" date="2010" name="Nucleic Acids Res.">
        <title>BeetleBase in 2010: revisions to provide comprehensive genomic information for Tribolium castaneum.</title>
        <authorList>
            <person name="Kim H.S."/>
            <person name="Murphy T."/>
            <person name="Xia J."/>
            <person name="Caragea D."/>
            <person name="Park Y."/>
            <person name="Beeman R.W."/>
            <person name="Lorenzen M.D."/>
            <person name="Butcher S."/>
            <person name="Manak J.R."/>
            <person name="Brown S.J."/>
        </authorList>
    </citation>
    <scope>GENOME REANNOTATION</scope>
    <source>
        <strain evidence="11 12">Georgia GA2</strain>
    </source>
</reference>
<evidence type="ECO:0000256" key="4">
    <source>
        <dbReference type="ARBA" id="ARBA00022723"/>
    </source>
</evidence>
<organism evidence="11 12">
    <name type="scientific">Tribolium castaneum</name>
    <name type="common">Red flour beetle</name>
    <dbReference type="NCBI Taxonomy" id="7070"/>
    <lineage>
        <taxon>Eukaryota</taxon>
        <taxon>Metazoa</taxon>
        <taxon>Ecdysozoa</taxon>
        <taxon>Arthropoda</taxon>
        <taxon>Hexapoda</taxon>
        <taxon>Insecta</taxon>
        <taxon>Pterygota</taxon>
        <taxon>Neoptera</taxon>
        <taxon>Endopterygota</taxon>
        <taxon>Coleoptera</taxon>
        <taxon>Polyphaga</taxon>
        <taxon>Cucujiformia</taxon>
        <taxon>Tenebrionidae</taxon>
        <taxon>Tenebrionidae incertae sedis</taxon>
        <taxon>Tribolium</taxon>
    </lineage>
</organism>
<accession>A0A139WL56</accession>
<dbReference type="eggNOG" id="KOG0157">
    <property type="taxonomic scope" value="Eukaryota"/>
</dbReference>
<dbReference type="EMBL" id="KQ971322">
    <property type="protein sequence ID" value="KYB28614.1"/>
    <property type="molecule type" value="Genomic_DNA"/>
</dbReference>
<dbReference type="PANTHER" id="PTHR24291">
    <property type="entry name" value="CYTOCHROME P450 FAMILY 4"/>
    <property type="match status" value="1"/>
</dbReference>
<dbReference type="Gene3D" id="1.10.630.10">
    <property type="entry name" value="Cytochrome P450"/>
    <property type="match status" value="1"/>
</dbReference>
<keyword evidence="3 8" id="KW-0349">Heme</keyword>
<evidence type="ECO:0000256" key="5">
    <source>
        <dbReference type="ARBA" id="ARBA00023002"/>
    </source>
</evidence>
<dbReference type="InterPro" id="IPR050196">
    <property type="entry name" value="Cytochrome_P450_Monoox"/>
</dbReference>
<dbReference type="CDD" id="cd20628">
    <property type="entry name" value="CYP4"/>
    <property type="match status" value="1"/>
</dbReference>
<dbReference type="PANTHER" id="PTHR24291:SF187">
    <property type="entry name" value="CYTOCHROME P450 4AE1-RELATED"/>
    <property type="match status" value="1"/>
</dbReference>
<dbReference type="GO" id="GO:0005506">
    <property type="term" value="F:iron ion binding"/>
    <property type="evidence" value="ECO:0007669"/>
    <property type="project" value="InterPro"/>
</dbReference>
<dbReference type="SUPFAM" id="SSF48264">
    <property type="entry name" value="Cytochrome P450"/>
    <property type="match status" value="1"/>
</dbReference>
<keyword evidence="7 9" id="KW-0503">Monooxygenase</keyword>
<dbReference type="InterPro" id="IPR036396">
    <property type="entry name" value="Cyt_P450_sf"/>
</dbReference>
<dbReference type="InterPro" id="IPR001128">
    <property type="entry name" value="Cyt_P450"/>
</dbReference>